<sequence length="111" mass="12080">MVFAGFSGSIMARGIKIGDEVAITATVRRRVTEDRVSVSIPSYGFPHSIVDRTSTLKKGQPIELTGDVLRVDEKTVTLNLSPPVTVDISTVRLVTSYVAPQRKKPLVDKPT</sequence>
<organism evidence="1 2">
    <name type="scientific">Mesorhizobium amorphae CCNWGS0123</name>
    <dbReference type="NCBI Taxonomy" id="1082933"/>
    <lineage>
        <taxon>Bacteria</taxon>
        <taxon>Pseudomonadati</taxon>
        <taxon>Pseudomonadota</taxon>
        <taxon>Alphaproteobacteria</taxon>
        <taxon>Hyphomicrobiales</taxon>
        <taxon>Phyllobacteriaceae</taxon>
        <taxon>Mesorhizobium</taxon>
    </lineage>
</organism>
<proteinExistence type="predicted"/>
<reference evidence="1 2" key="1">
    <citation type="journal article" date="2012" name="J. Bacteriol.">
        <title>Draft Genome Sequence of Plant Growth-Promoting Rhizobium Mesorhizobium amorphae, Isolated from Zinc-Lead Mine Tailings.</title>
        <authorList>
            <person name="Hao X."/>
            <person name="Lin Y."/>
            <person name="Johnstone L."/>
            <person name="Baltrus D.A."/>
            <person name="Miller S.J."/>
            <person name="Wei G."/>
            <person name="Rensing C."/>
        </authorList>
    </citation>
    <scope>NUCLEOTIDE SEQUENCE [LARGE SCALE GENOMIC DNA]</scope>
    <source>
        <strain evidence="1 2">CCNWGS0123</strain>
    </source>
</reference>
<name>G6YDH4_9HYPH</name>
<dbReference type="EMBL" id="AGSN01000130">
    <property type="protein sequence ID" value="EHH10274.1"/>
    <property type="molecule type" value="Genomic_DNA"/>
</dbReference>
<protein>
    <submittedName>
        <fullName evidence="1">Uncharacterized protein</fullName>
    </submittedName>
</protein>
<evidence type="ECO:0000313" key="1">
    <source>
        <dbReference type="EMBL" id="EHH10274.1"/>
    </source>
</evidence>
<dbReference type="PATRIC" id="fig|1082933.3.peg.3915"/>
<keyword evidence="2" id="KW-1185">Reference proteome</keyword>
<gene>
    <name evidence="1" type="ORF">MEA186_20057</name>
</gene>
<dbReference type="AlphaFoldDB" id="G6YDH4"/>
<accession>G6YDH4</accession>
<evidence type="ECO:0000313" key="2">
    <source>
        <dbReference type="Proteomes" id="UP000002949"/>
    </source>
</evidence>
<dbReference type="Proteomes" id="UP000002949">
    <property type="component" value="Unassembled WGS sequence"/>
</dbReference>